<comment type="caution">
    <text evidence="3">The sequence shown here is derived from an EMBL/GenBank/DDBJ whole genome shotgun (WGS) entry which is preliminary data.</text>
</comment>
<gene>
    <name evidence="3" type="ORF">EMPG_11305</name>
</gene>
<dbReference type="EMBL" id="LDEV01000030">
    <property type="protein sequence ID" value="KLJ13805.1"/>
    <property type="molecule type" value="Genomic_DNA"/>
</dbReference>
<evidence type="ECO:0000259" key="2">
    <source>
        <dbReference type="Pfam" id="PF21972"/>
    </source>
</evidence>
<sequence length="204" mass="22117">MATASASTASLLSLLHRSFPSAVPSTSVDLDLQKVSLKIFPSYTYGDAEQAEMDQWLVNITSVTETLAKADAAALSEFLTTLNKHLATRTTLLGAKPSVADIAVYTALGPVVEKWSADERTGENGYHHIVRYIDFVQNAPLFGLKIPAEEKIEIDVNDVKVVPKPVQPPKEEKEKKKEKKATGQGGAEKNLVVGRGKNNNSNNN</sequence>
<dbReference type="GO" id="GO:0005737">
    <property type="term" value="C:cytoplasm"/>
    <property type="evidence" value="ECO:0007669"/>
    <property type="project" value="TreeGrafter"/>
</dbReference>
<dbReference type="Gene3D" id="1.20.1050.130">
    <property type="match status" value="1"/>
</dbReference>
<dbReference type="GO" id="GO:0005634">
    <property type="term" value="C:nucleus"/>
    <property type="evidence" value="ECO:0007669"/>
    <property type="project" value="TreeGrafter"/>
</dbReference>
<dbReference type="Pfam" id="PF21972">
    <property type="entry name" value="Arc1p_N_like"/>
    <property type="match status" value="1"/>
</dbReference>
<dbReference type="InterPro" id="IPR053836">
    <property type="entry name" value="Arc1-like_N"/>
</dbReference>
<dbReference type="InterPro" id="IPR042450">
    <property type="entry name" value="EEF1E1"/>
</dbReference>
<feature type="region of interest" description="Disordered" evidence="1">
    <location>
        <begin position="159"/>
        <end position="204"/>
    </location>
</feature>
<dbReference type="AlphaFoldDB" id="A0A0H1BR79"/>
<dbReference type="OrthoDB" id="19141at2759"/>
<dbReference type="Proteomes" id="UP000053573">
    <property type="component" value="Unassembled WGS sequence"/>
</dbReference>
<proteinExistence type="predicted"/>
<organism evidence="3 4">
    <name type="scientific">Blastomyces silverae</name>
    <dbReference type="NCBI Taxonomy" id="2060906"/>
    <lineage>
        <taxon>Eukaryota</taxon>
        <taxon>Fungi</taxon>
        <taxon>Dikarya</taxon>
        <taxon>Ascomycota</taxon>
        <taxon>Pezizomycotina</taxon>
        <taxon>Eurotiomycetes</taxon>
        <taxon>Eurotiomycetidae</taxon>
        <taxon>Onygenales</taxon>
        <taxon>Ajellomycetaceae</taxon>
        <taxon>Blastomyces</taxon>
    </lineage>
</organism>
<evidence type="ECO:0000256" key="1">
    <source>
        <dbReference type="SAM" id="MobiDB-lite"/>
    </source>
</evidence>
<reference evidence="4" key="1">
    <citation type="journal article" date="2015" name="PLoS Genet.">
        <title>The dynamic genome and transcriptome of the human fungal pathogen Blastomyces and close relative Emmonsia.</title>
        <authorList>
            <person name="Munoz J.F."/>
            <person name="Gauthier G.M."/>
            <person name="Desjardins C.A."/>
            <person name="Gallo J.E."/>
            <person name="Holder J."/>
            <person name="Sullivan T.D."/>
            <person name="Marty A.J."/>
            <person name="Carmen J.C."/>
            <person name="Chen Z."/>
            <person name="Ding L."/>
            <person name="Gujja S."/>
            <person name="Magrini V."/>
            <person name="Misas E."/>
            <person name="Mitreva M."/>
            <person name="Priest M."/>
            <person name="Saif S."/>
            <person name="Whiston E.A."/>
            <person name="Young S."/>
            <person name="Zeng Q."/>
            <person name="Goldman W.E."/>
            <person name="Mardis E.R."/>
            <person name="Taylor J.W."/>
            <person name="McEwen J.G."/>
            <person name="Clay O.K."/>
            <person name="Klein B.S."/>
            <person name="Cuomo C.A."/>
        </authorList>
    </citation>
    <scope>NUCLEOTIDE SEQUENCE [LARGE SCALE GENOMIC DNA]</scope>
    <source>
        <strain evidence="4">UAMH 139</strain>
    </source>
</reference>
<evidence type="ECO:0000313" key="4">
    <source>
        <dbReference type="Proteomes" id="UP000053573"/>
    </source>
</evidence>
<feature type="domain" description="Nuclear-export cofactor Arc1-like N-terminal" evidence="2">
    <location>
        <begin position="50"/>
        <end position="138"/>
    </location>
</feature>
<accession>A0A0H1BR79</accession>
<dbReference type="PANTHER" id="PTHR44490">
    <property type="entry name" value="EUKARYOTIC TRANSLATION ELONGATION FACTOR 1 EPSILON-1"/>
    <property type="match status" value="1"/>
</dbReference>
<dbReference type="SUPFAM" id="SSF47616">
    <property type="entry name" value="GST C-terminal domain-like"/>
    <property type="match status" value="1"/>
</dbReference>
<evidence type="ECO:0000313" key="3">
    <source>
        <dbReference type="EMBL" id="KLJ13805.1"/>
    </source>
</evidence>
<protein>
    <recommendedName>
        <fullName evidence="2">Nuclear-export cofactor Arc1-like N-terminal domain-containing protein</fullName>
    </recommendedName>
</protein>
<dbReference type="GO" id="GO:0017101">
    <property type="term" value="C:aminoacyl-tRNA synthetase multienzyme complex"/>
    <property type="evidence" value="ECO:0007669"/>
    <property type="project" value="InterPro"/>
</dbReference>
<dbReference type="PANTHER" id="PTHR44490:SF1">
    <property type="entry name" value="EUKARYOTIC TRANSLATION ELONGATION FACTOR 1 EPSILON-1"/>
    <property type="match status" value="1"/>
</dbReference>
<dbReference type="STRING" id="2060906.A0A0H1BR79"/>
<name>A0A0H1BR79_9EURO</name>
<feature type="non-terminal residue" evidence="3">
    <location>
        <position position="204"/>
    </location>
</feature>
<dbReference type="CDD" id="cd10304">
    <property type="entry name" value="GST_C_Arc1p_N_like"/>
    <property type="match status" value="1"/>
</dbReference>
<dbReference type="InterPro" id="IPR036282">
    <property type="entry name" value="Glutathione-S-Trfase_C_sf"/>
</dbReference>
<keyword evidence="4" id="KW-1185">Reference proteome</keyword>